<dbReference type="RefSeq" id="WP_256325573.1">
    <property type="nucleotide sequence ID" value="NZ_CP013341.1"/>
</dbReference>
<protein>
    <submittedName>
        <fullName evidence="1">Uncharacterized protein</fullName>
    </submittedName>
</protein>
<organism evidence="1 2">
    <name type="scientific">Nitrosomonas ureae</name>
    <dbReference type="NCBI Taxonomy" id="44577"/>
    <lineage>
        <taxon>Bacteria</taxon>
        <taxon>Pseudomonadati</taxon>
        <taxon>Pseudomonadota</taxon>
        <taxon>Betaproteobacteria</taxon>
        <taxon>Nitrosomonadales</taxon>
        <taxon>Nitrosomonadaceae</taxon>
        <taxon>Nitrosomonas</taxon>
    </lineage>
</organism>
<name>A0A1H2GDL7_9PROT</name>
<dbReference type="Proteomes" id="UP000182882">
    <property type="component" value="Unassembled WGS sequence"/>
</dbReference>
<reference evidence="2" key="1">
    <citation type="submission" date="2016-10" db="EMBL/GenBank/DDBJ databases">
        <authorList>
            <person name="Varghese N."/>
            <person name="Submissions S."/>
        </authorList>
    </citation>
    <scope>NUCLEOTIDE SEQUENCE [LARGE SCALE GENOMIC DNA]</scope>
    <source>
        <strain evidence="2">Nm10</strain>
    </source>
</reference>
<keyword evidence="2" id="KW-1185">Reference proteome</keyword>
<evidence type="ECO:0000313" key="1">
    <source>
        <dbReference type="EMBL" id="SDU17478.1"/>
    </source>
</evidence>
<evidence type="ECO:0000313" key="2">
    <source>
        <dbReference type="Proteomes" id="UP000182882"/>
    </source>
</evidence>
<dbReference type="AlphaFoldDB" id="A0A1H2GDL7"/>
<dbReference type="EMBL" id="FNLN01000030">
    <property type="protein sequence ID" value="SDU17478.1"/>
    <property type="molecule type" value="Genomic_DNA"/>
</dbReference>
<gene>
    <name evidence="1" type="ORF">SAMN05216406_13037</name>
</gene>
<sequence>MEEQIKKTSEDKVPAVVEQFILDGYTTIMLKKVDDKWIITASN</sequence>
<proteinExistence type="predicted"/>
<accession>A0A1H2GDL7</accession>